<evidence type="ECO:0000313" key="7">
    <source>
        <dbReference type="EMBL" id="KAF2019585.1"/>
    </source>
</evidence>
<keyword evidence="3" id="KW-0805">Transcription regulation</keyword>
<evidence type="ECO:0000256" key="1">
    <source>
        <dbReference type="ARBA" id="ARBA00004123"/>
    </source>
</evidence>
<keyword evidence="4" id="KW-0804">Transcription</keyword>
<gene>
    <name evidence="7" type="ORF">BU24DRAFT_122744</name>
</gene>
<dbReference type="EMBL" id="ML978067">
    <property type="protein sequence ID" value="KAF2019585.1"/>
    <property type="molecule type" value="Genomic_DNA"/>
</dbReference>
<organism evidence="7 8">
    <name type="scientific">Aaosphaeria arxii CBS 175.79</name>
    <dbReference type="NCBI Taxonomy" id="1450172"/>
    <lineage>
        <taxon>Eukaryota</taxon>
        <taxon>Fungi</taxon>
        <taxon>Dikarya</taxon>
        <taxon>Ascomycota</taxon>
        <taxon>Pezizomycotina</taxon>
        <taxon>Dothideomycetes</taxon>
        <taxon>Pleosporomycetidae</taxon>
        <taxon>Pleosporales</taxon>
        <taxon>Pleosporales incertae sedis</taxon>
        <taxon>Aaosphaeria</taxon>
    </lineage>
</organism>
<proteinExistence type="inferred from homology"/>
<dbReference type="GeneID" id="54278310"/>
<evidence type="ECO:0000256" key="5">
    <source>
        <dbReference type="ARBA" id="ARBA00023242"/>
    </source>
</evidence>
<keyword evidence="5" id="KW-0539">Nucleus</keyword>
<dbReference type="InterPro" id="IPR021627">
    <property type="entry name" value="Mediator_Med27"/>
</dbReference>
<accession>A0A6A5Y1Y5</accession>
<evidence type="ECO:0000256" key="2">
    <source>
        <dbReference type="ARBA" id="ARBA00008048"/>
    </source>
</evidence>
<protein>
    <submittedName>
        <fullName evidence="7">Uncharacterized protein</fullName>
    </submittedName>
</protein>
<evidence type="ECO:0000256" key="6">
    <source>
        <dbReference type="SAM" id="MobiDB-lite"/>
    </source>
</evidence>
<reference evidence="7" key="1">
    <citation type="journal article" date="2020" name="Stud. Mycol.">
        <title>101 Dothideomycetes genomes: a test case for predicting lifestyles and emergence of pathogens.</title>
        <authorList>
            <person name="Haridas S."/>
            <person name="Albert R."/>
            <person name="Binder M."/>
            <person name="Bloem J."/>
            <person name="Labutti K."/>
            <person name="Salamov A."/>
            <person name="Andreopoulos B."/>
            <person name="Baker S."/>
            <person name="Barry K."/>
            <person name="Bills G."/>
            <person name="Bluhm B."/>
            <person name="Cannon C."/>
            <person name="Castanera R."/>
            <person name="Culley D."/>
            <person name="Daum C."/>
            <person name="Ezra D."/>
            <person name="Gonzalez J."/>
            <person name="Henrissat B."/>
            <person name="Kuo A."/>
            <person name="Liang C."/>
            <person name="Lipzen A."/>
            <person name="Lutzoni F."/>
            <person name="Magnuson J."/>
            <person name="Mondo S."/>
            <person name="Nolan M."/>
            <person name="Ohm R."/>
            <person name="Pangilinan J."/>
            <person name="Park H.-J."/>
            <person name="Ramirez L."/>
            <person name="Alfaro M."/>
            <person name="Sun H."/>
            <person name="Tritt A."/>
            <person name="Yoshinaga Y."/>
            <person name="Zwiers L.-H."/>
            <person name="Turgeon B."/>
            <person name="Goodwin S."/>
            <person name="Spatafora J."/>
            <person name="Crous P."/>
            <person name="Grigoriev I."/>
        </authorList>
    </citation>
    <scope>NUCLEOTIDE SEQUENCE</scope>
    <source>
        <strain evidence="7">CBS 175.79</strain>
    </source>
</reference>
<evidence type="ECO:0000313" key="8">
    <source>
        <dbReference type="Proteomes" id="UP000799778"/>
    </source>
</evidence>
<comment type="subcellular location">
    <subcellularLocation>
        <location evidence="1">Nucleus</location>
    </subcellularLocation>
</comment>
<dbReference type="GO" id="GO:0016592">
    <property type="term" value="C:mediator complex"/>
    <property type="evidence" value="ECO:0007669"/>
    <property type="project" value="InterPro"/>
</dbReference>
<evidence type="ECO:0000256" key="4">
    <source>
        <dbReference type="ARBA" id="ARBA00023163"/>
    </source>
</evidence>
<evidence type="ECO:0000256" key="3">
    <source>
        <dbReference type="ARBA" id="ARBA00023015"/>
    </source>
</evidence>
<feature type="region of interest" description="Disordered" evidence="6">
    <location>
        <begin position="116"/>
        <end position="140"/>
    </location>
</feature>
<dbReference type="Pfam" id="PF11571">
    <property type="entry name" value="Med27"/>
    <property type="match status" value="1"/>
</dbReference>
<name>A0A6A5Y1Y5_9PLEO</name>
<keyword evidence="8" id="KW-1185">Reference proteome</keyword>
<sequence length="285" mass="31815">MASSTASQQPAQVWDESQCVAALAQLERLQAQIDDLRLTIPRVVAPLSPQITKRPELFAAFKKAAVGSQSNIKAFRTTWQSQETQALFEHTKASLEANSDLTPGAQLPRYGWEQKEIRDRDAEARRRDGAKDGEDKAVVSMSKEERERILQEFRAANGQLKVFSKDDDRDILIHFISGGLKYRFHVVVNSETNGGEHLDAECLGNGEPFVSITRCVSLRPHANELKPLLDMIAAYKNVQSNSCAKCGKLLDKSALVPTARRSKQPEEANEKQETVWEALHESCLD</sequence>
<dbReference type="RefSeq" id="XP_033387924.1">
    <property type="nucleotide sequence ID" value="XM_033520913.1"/>
</dbReference>
<dbReference type="Proteomes" id="UP000799778">
    <property type="component" value="Unassembled WGS sequence"/>
</dbReference>
<comment type="similarity">
    <text evidence="2">Belongs to the Mediator complex subunit 27 family.</text>
</comment>
<dbReference type="AlphaFoldDB" id="A0A6A5Y1Y5"/>
<dbReference type="OrthoDB" id="5326237at2759"/>